<evidence type="ECO:0000313" key="1">
    <source>
        <dbReference type="EMBL" id="KAI5668536.1"/>
    </source>
</evidence>
<name>A0ACC0B7B0_CATRO</name>
<reference evidence="2" key="1">
    <citation type="journal article" date="2023" name="Nat. Plants">
        <title>Single-cell RNA sequencing provides a high-resolution roadmap for understanding the multicellular compartmentation of specialized metabolism.</title>
        <authorList>
            <person name="Sun S."/>
            <person name="Shen X."/>
            <person name="Li Y."/>
            <person name="Li Y."/>
            <person name="Wang S."/>
            <person name="Li R."/>
            <person name="Zhang H."/>
            <person name="Shen G."/>
            <person name="Guo B."/>
            <person name="Wei J."/>
            <person name="Xu J."/>
            <person name="St-Pierre B."/>
            <person name="Chen S."/>
            <person name="Sun C."/>
        </authorList>
    </citation>
    <scope>NUCLEOTIDE SEQUENCE [LARGE SCALE GENOMIC DNA]</scope>
</reference>
<sequence>MHRIQKVFIIRKKGGGGSGGGGRSGGGMESKPTSRAGSVKPRPRLERRNALKNIDYKLPSTSSFSSSEDSLSSSLSGAAAGAQRSRSLDIYPLDKQTSFRIEGKEGEFELLCQSLGFSGIEDFCIPTEEWEAMKIRSSSDVLPRLSRIGNSAIVSSSVIKPIDGVDNDEAAVKDISAASPEVISEAIEPEIEGFDIGLTDNYSTASSRITDVMRRKIELNHSRFSDGATTSTRSIDATSQKIEVNGFGVSNAVATRTGNGSLCSVNDIIGSDVVCPLPDRIGCSVRVSDVFLSKSELIDFPDNGNEGVEVIGRNGIKGARPPALAPPPAMSLPVIDSACSTWDILRAFAPQEDITYSRFEVCQEDSSEDDDGQHRNMEEEEVRCVVTSRRIGGESGLLSESCSFTTTSNDDDSSSTTTEPMSNISPNGRFRFIIKPWQQGGLLGRGSFGSVYEGIASDGFFFAVKEVSLLDQGEEGRQSIYQLEQEIALLSQFEHDNIVQYYGTDKDESKLYIFLELVTQGSLMSLYQKYHFRDSQVSNYTRQILHGLKYLHDRDVVHRDIKCANILVDASGSVKLADFGLAKAAKLNDVKSCKGTAFWMAPEVVNRRNQGYGRAADIWSLGCTVLEMLTRQFPYSNLECQMQALYKIGRGIPPEVPESLSRDARDFILQCIQVNPNSRPTAAHLLDHPFVKRSLPPSGSTSPYHHARRY</sequence>
<dbReference type="Proteomes" id="UP001060085">
    <property type="component" value="Linkage Group LG04"/>
</dbReference>
<accession>A0ACC0B7B0</accession>
<keyword evidence="2" id="KW-1185">Reference proteome</keyword>
<evidence type="ECO:0000313" key="2">
    <source>
        <dbReference type="Proteomes" id="UP001060085"/>
    </source>
</evidence>
<dbReference type="EMBL" id="CM044704">
    <property type="protein sequence ID" value="KAI5668536.1"/>
    <property type="molecule type" value="Genomic_DNA"/>
</dbReference>
<proteinExistence type="predicted"/>
<gene>
    <name evidence="1" type="ORF">M9H77_18389</name>
</gene>
<protein>
    <submittedName>
        <fullName evidence="1">Uncharacterized protein</fullName>
    </submittedName>
</protein>
<organism evidence="1 2">
    <name type="scientific">Catharanthus roseus</name>
    <name type="common">Madagascar periwinkle</name>
    <name type="synonym">Vinca rosea</name>
    <dbReference type="NCBI Taxonomy" id="4058"/>
    <lineage>
        <taxon>Eukaryota</taxon>
        <taxon>Viridiplantae</taxon>
        <taxon>Streptophyta</taxon>
        <taxon>Embryophyta</taxon>
        <taxon>Tracheophyta</taxon>
        <taxon>Spermatophyta</taxon>
        <taxon>Magnoliopsida</taxon>
        <taxon>eudicotyledons</taxon>
        <taxon>Gunneridae</taxon>
        <taxon>Pentapetalae</taxon>
        <taxon>asterids</taxon>
        <taxon>lamiids</taxon>
        <taxon>Gentianales</taxon>
        <taxon>Apocynaceae</taxon>
        <taxon>Rauvolfioideae</taxon>
        <taxon>Vinceae</taxon>
        <taxon>Catharanthinae</taxon>
        <taxon>Catharanthus</taxon>
    </lineage>
</organism>
<comment type="caution">
    <text evidence="1">The sequence shown here is derived from an EMBL/GenBank/DDBJ whole genome shotgun (WGS) entry which is preliminary data.</text>
</comment>